<sequence>MVTKDKRKMFVVEETFQKLGENMEQKLKKSFDKLMLLKGHRLGNRIRLNLVHDGSRMTSASVL</sequence>
<name>A0AAD9V497_ACRCE</name>
<reference evidence="1" key="2">
    <citation type="journal article" date="2023" name="Science">
        <title>Genomic signatures of disease resistance in endangered staghorn corals.</title>
        <authorList>
            <person name="Vollmer S.V."/>
            <person name="Selwyn J.D."/>
            <person name="Despard B.A."/>
            <person name="Roesel C.L."/>
        </authorList>
    </citation>
    <scope>NUCLEOTIDE SEQUENCE</scope>
    <source>
        <strain evidence="1">K2</strain>
    </source>
</reference>
<protein>
    <submittedName>
        <fullName evidence="1">Uncharacterized protein</fullName>
    </submittedName>
</protein>
<dbReference type="EMBL" id="JARQWQ010000036">
    <property type="protein sequence ID" value="KAK2560567.1"/>
    <property type="molecule type" value="Genomic_DNA"/>
</dbReference>
<evidence type="ECO:0000313" key="1">
    <source>
        <dbReference type="EMBL" id="KAK2560567.1"/>
    </source>
</evidence>
<accession>A0AAD9V497</accession>
<dbReference type="Proteomes" id="UP001249851">
    <property type="component" value="Unassembled WGS sequence"/>
</dbReference>
<organism evidence="1 2">
    <name type="scientific">Acropora cervicornis</name>
    <name type="common">Staghorn coral</name>
    <dbReference type="NCBI Taxonomy" id="6130"/>
    <lineage>
        <taxon>Eukaryota</taxon>
        <taxon>Metazoa</taxon>
        <taxon>Cnidaria</taxon>
        <taxon>Anthozoa</taxon>
        <taxon>Hexacorallia</taxon>
        <taxon>Scleractinia</taxon>
        <taxon>Astrocoeniina</taxon>
        <taxon>Acroporidae</taxon>
        <taxon>Acropora</taxon>
    </lineage>
</organism>
<keyword evidence="2" id="KW-1185">Reference proteome</keyword>
<dbReference type="AlphaFoldDB" id="A0AAD9V497"/>
<evidence type="ECO:0000313" key="2">
    <source>
        <dbReference type="Proteomes" id="UP001249851"/>
    </source>
</evidence>
<gene>
    <name evidence="1" type="ORF">P5673_016937</name>
</gene>
<proteinExistence type="predicted"/>
<comment type="caution">
    <text evidence="1">The sequence shown here is derived from an EMBL/GenBank/DDBJ whole genome shotgun (WGS) entry which is preliminary data.</text>
</comment>
<reference evidence="1" key="1">
    <citation type="journal article" date="2023" name="G3 (Bethesda)">
        <title>Whole genome assembly and annotation of the endangered Caribbean coral Acropora cervicornis.</title>
        <authorList>
            <person name="Selwyn J.D."/>
            <person name="Vollmer S.V."/>
        </authorList>
    </citation>
    <scope>NUCLEOTIDE SEQUENCE</scope>
    <source>
        <strain evidence="1">K2</strain>
    </source>
</reference>